<proteinExistence type="inferred from homology"/>
<dbReference type="Pfam" id="PF05970">
    <property type="entry name" value="PIF1"/>
    <property type="match status" value="1"/>
</dbReference>
<accession>A0A0K9PYG9</accession>
<reference evidence="4" key="1">
    <citation type="journal article" date="2016" name="Nature">
        <title>The genome of the seagrass Zostera marina reveals angiosperm adaptation to the sea.</title>
        <authorList>
            <person name="Olsen J.L."/>
            <person name="Rouze P."/>
            <person name="Verhelst B."/>
            <person name="Lin Y.-C."/>
            <person name="Bayer T."/>
            <person name="Collen J."/>
            <person name="Dattolo E."/>
            <person name="De Paoli E."/>
            <person name="Dittami S."/>
            <person name="Maumus F."/>
            <person name="Michel G."/>
            <person name="Kersting A."/>
            <person name="Lauritano C."/>
            <person name="Lohaus R."/>
            <person name="Toepel M."/>
            <person name="Tonon T."/>
            <person name="Vanneste K."/>
            <person name="Amirebrahimi M."/>
            <person name="Brakel J."/>
            <person name="Bostroem C."/>
            <person name="Chovatia M."/>
            <person name="Grimwood J."/>
            <person name="Jenkins J.W."/>
            <person name="Jueterbock A."/>
            <person name="Mraz A."/>
            <person name="Stam W.T."/>
            <person name="Tice H."/>
            <person name="Bornberg-Bauer E."/>
            <person name="Green P.J."/>
            <person name="Pearson G.A."/>
            <person name="Procaccini G."/>
            <person name="Duarte C.M."/>
            <person name="Schmutz J."/>
            <person name="Reusch T.B.H."/>
            <person name="Van de Peer Y."/>
        </authorList>
    </citation>
    <scope>NUCLEOTIDE SEQUENCE [LARGE SCALE GENOMIC DNA]</scope>
    <source>
        <strain evidence="4">cv. Finnish</strain>
    </source>
</reference>
<evidence type="ECO:0000256" key="1">
    <source>
        <dbReference type="RuleBase" id="RU363044"/>
    </source>
</evidence>
<keyword evidence="1" id="KW-0233">DNA recombination</keyword>
<dbReference type="GO" id="GO:0006281">
    <property type="term" value="P:DNA repair"/>
    <property type="evidence" value="ECO:0007669"/>
    <property type="project" value="UniProtKB-KW"/>
</dbReference>
<dbReference type="OrthoDB" id="272985at2759"/>
<dbReference type="InterPro" id="IPR010285">
    <property type="entry name" value="DNA_helicase_pif1-like_DEAD"/>
</dbReference>
<keyword evidence="1" id="KW-0378">Hydrolase</keyword>
<dbReference type="PANTHER" id="PTHR47642:SF5">
    <property type="entry name" value="ATP-DEPENDENT DNA HELICASE"/>
    <property type="match status" value="1"/>
</dbReference>
<keyword evidence="1" id="KW-0067">ATP-binding</keyword>
<evidence type="ECO:0000313" key="4">
    <source>
        <dbReference type="Proteomes" id="UP000036987"/>
    </source>
</evidence>
<organism evidence="3 4">
    <name type="scientific">Zostera marina</name>
    <name type="common">Eelgrass</name>
    <dbReference type="NCBI Taxonomy" id="29655"/>
    <lineage>
        <taxon>Eukaryota</taxon>
        <taxon>Viridiplantae</taxon>
        <taxon>Streptophyta</taxon>
        <taxon>Embryophyta</taxon>
        <taxon>Tracheophyta</taxon>
        <taxon>Spermatophyta</taxon>
        <taxon>Magnoliopsida</taxon>
        <taxon>Liliopsida</taxon>
        <taxon>Zosteraceae</taxon>
        <taxon>Zostera</taxon>
    </lineage>
</organism>
<name>A0A0K9PYG9_ZOSMR</name>
<gene>
    <name evidence="3" type="ORF">ZOSMA_14G00310</name>
</gene>
<dbReference type="GO" id="GO:0043139">
    <property type="term" value="F:5'-3' DNA helicase activity"/>
    <property type="evidence" value="ECO:0007669"/>
    <property type="project" value="UniProtKB-EC"/>
</dbReference>
<dbReference type="PANTHER" id="PTHR47642">
    <property type="entry name" value="ATP-DEPENDENT DNA HELICASE"/>
    <property type="match status" value="1"/>
</dbReference>
<feature type="domain" description="DNA helicase Pif1-like DEAD-box helicase" evidence="2">
    <location>
        <begin position="1"/>
        <end position="82"/>
    </location>
</feature>
<keyword evidence="1" id="KW-0227">DNA damage</keyword>
<protein>
    <recommendedName>
        <fullName evidence="1">ATP-dependent DNA helicase</fullName>
        <ecNumber evidence="1">5.6.2.3</ecNumber>
    </recommendedName>
</protein>
<keyword evidence="1" id="KW-0234">DNA repair</keyword>
<keyword evidence="4" id="KW-1185">Reference proteome</keyword>
<evidence type="ECO:0000259" key="2">
    <source>
        <dbReference type="Pfam" id="PF05970"/>
    </source>
</evidence>
<comment type="cofactor">
    <cofactor evidence="1">
        <name>Mg(2+)</name>
        <dbReference type="ChEBI" id="CHEBI:18420"/>
    </cofactor>
</comment>
<evidence type="ECO:0000313" key="3">
    <source>
        <dbReference type="EMBL" id="KMZ73270.1"/>
    </source>
</evidence>
<comment type="catalytic activity">
    <reaction evidence="1">
        <text>ATP + H2O = ADP + phosphate + H(+)</text>
        <dbReference type="Rhea" id="RHEA:13065"/>
        <dbReference type="ChEBI" id="CHEBI:15377"/>
        <dbReference type="ChEBI" id="CHEBI:15378"/>
        <dbReference type="ChEBI" id="CHEBI:30616"/>
        <dbReference type="ChEBI" id="CHEBI:43474"/>
        <dbReference type="ChEBI" id="CHEBI:456216"/>
        <dbReference type="EC" id="5.6.2.3"/>
    </reaction>
</comment>
<dbReference type="EC" id="5.6.2.3" evidence="1"/>
<dbReference type="InterPro" id="IPR051055">
    <property type="entry name" value="PIF1_helicase"/>
</dbReference>
<sequence length="162" mass="18952">MIDGELFDNLEFVSNTISKSLYKGDKPWGDLQLIISGYFFQLPPINAPNPQIEFAFESVCWETTFDIQMELTHVYRQSDSQLIESLEGIQRGQVDRDNKNFKRLINDTTSVNDVSDEIDQETRFFPRIDDVRRVNQERFKSVGKEVVRFRAVVKVLRYGYIS</sequence>
<dbReference type="GO" id="GO:0006310">
    <property type="term" value="P:DNA recombination"/>
    <property type="evidence" value="ECO:0007669"/>
    <property type="project" value="UniProtKB-KW"/>
</dbReference>
<dbReference type="GO" id="GO:0016887">
    <property type="term" value="F:ATP hydrolysis activity"/>
    <property type="evidence" value="ECO:0007669"/>
    <property type="project" value="RHEA"/>
</dbReference>
<dbReference type="STRING" id="29655.A0A0K9PYG9"/>
<dbReference type="EMBL" id="LFYR01000585">
    <property type="protein sequence ID" value="KMZ73270.1"/>
    <property type="molecule type" value="Genomic_DNA"/>
</dbReference>
<dbReference type="OMA" id="ISREMAC"/>
<dbReference type="Proteomes" id="UP000036987">
    <property type="component" value="Unassembled WGS sequence"/>
</dbReference>
<comment type="caution">
    <text evidence="3">The sequence shown here is derived from an EMBL/GenBank/DDBJ whole genome shotgun (WGS) entry which is preliminary data.</text>
</comment>
<dbReference type="GO" id="GO:0000723">
    <property type="term" value="P:telomere maintenance"/>
    <property type="evidence" value="ECO:0007669"/>
    <property type="project" value="InterPro"/>
</dbReference>
<keyword evidence="1" id="KW-0547">Nucleotide-binding</keyword>
<comment type="similarity">
    <text evidence="1">Belongs to the helicase family.</text>
</comment>
<keyword evidence="1" id="KW-0347">Helicase</keyword>
<dbReference type="AlphaFoldDB" id="A0A0K9PYG9"/>
<dbReference type="GO" id="GO:0005524">
    <property type="term" value="F:ATP binding"/>
    <property type="evidence" value="ECO:0007669"/>
    <property type="project" value="UniProtKB-KW"/>
</dbReference>